<protein>
    <submittedName>
        <fullName evidence="2">Uncharacterized protein</fullName>
    </submittedName>
</protein>
<keyword evidence="1" id="KW-1133">Transmembrane helix</keyword>
<organism evidence="2 3">
    <name type="scientific">Stentor coeruleus</name>
    <dbReference type="NCBI Taxonomy" id="5963"/>
    <lineage>
        <taxon>Eukaryota</taxon>
        <taxon>Sar</taxon>
        <taxon>Alveolata</taxon>
        <taxon>Ciliophora</taxon>
        <taxon>Postciliodesmatophora</taxon>
        <taxon>Heterotrichea</taxon>
        <taxon>Heterotrichida</taxon>
        <taxon>Stentoridae</taxon>
        <taxon>Stentor</taxon>
    </lineage>
</organism>
<keyword evidence="3" id="KW-1185">Reference proteome</keyword>
<keyword evidence="1" id="KW-0812">Transmembrane</keyword>
<comment type="caution">
    <text evidence="2">The sequence shown here is derived from an EMBL/GenBank/DDBJ whole genome shotgun (WGS) entry which is preliminary data.</text>
</comment>
<accession>A0A1R2C4Y4</accession>
<feature type="transmembrane region" description="Helical" evidence="1">
    <location>
        <begin position="12"/>
        <end position="37"/>
    </location>
</feature>
<name>A0A1R2C4Y4_9CILI</name>
<evidence type="ECO:0000313" key="2">
    <source>
        <dbReference type="EMBL" id="OMJ84040.1"/>
    </source>
</evidence>
<dbReference type="Proteomes" id="UP000187209">
    <property type="component" value="Unassembled WGS sequence"/>
</dbReference>
<dbReference type="EMBL" id="MPUH01000282">
    <property type="protein sequence ID" value="OMJ84040.1"/>
    <property type="molecule type" value="Genomic_DNA"/>
</dbReference>
<evidence type="ECO:0000256" key="1">
    <source>
        <dbReference type="SAM" id="Phobius"/>
    </source>
</evidence>
<feature type="transmembrane region" description="Helical" evidence="1">
    <location>
        <begin position="57"/>
        <end position="75"/>
    </location>
</feature>
<keyword evidence="1" id="KW-0472">Membrane</keyword>
<gene>
    <name evidence="2" type="ORF">SteCoe_14909</name>
</gene>
<proteinExistence type="predicted"/>
<evidence type="ECO:0000313" key="3">
    <source>
        <dbReference type="Proteomes" id="UP000187209"/>
    </source>
</evidence>
<sequence>MIEYVVGIGECIGFIALSIFPSVSAASILLLLSLQFFNNKPWEVPSSLFKAEILSKVLFGGLIKSIVVFLTIYLASTSPIL</sequence>
<reference evidence="2 3" key="1">
    <citation type="submission" date="2016-11" db="EMBL/GenBank/DDBJ databases">
        <title>The macronuclear genome of Stentor coeruleus: a giant cell with tiny introns.</title>
        <authorList>
            <person name="Slabodnick M."/>
            <person name="Ruby J.G."/>
            <person name="Reiff S.B."/>
            <person name="Swart E.C."/>
            <person name="Gosai S."/>
            <person name="Prabakaran S."/>
            <person name="Witkowska E."/>
            <person name="Larue G.E."/>
            <person name="Fisher S."/>
            <person name="Freeman R.M."/>
            <person name="Gunawardena J."/>
            <person name="Chu W."/>
            <person name="Stover N.A."/>
            <person name="Gregory B.D."/>
            <person name="Nowacki M."/>
            <person name="Derisi J."/>
            <person name="Roy S.W."/>
            <person name="Marshall W.F."/>
            <person name="Sood P."/>
        </authorList>
    </citation>
    <scope>NUCLEOTIDE SEQUENCE [LARGE SCALE GENOMIC DNA]</scope>
    <source>
        <strain evidence="2">WM001</strain>
    </source>
</reference>
<dbReference type="AlphaFoldDB" id="A0A1R2C4Y4"/>